<dbReference type="AlphaFoldDB" id="A0A8W7P5V9"/>
<sequence>MEQNGSNPQVPQVSDEFRMSINGRPMTSRTSAAWQIANRTLRRGLRTGVMAHLQQPGPVGRSSRERTQKKTETLSGPINLSPPARQAPRNWRLTAPKIKSSTQPTVRSRPIRNALRALQKRHAGPFPPVRSTAAAAQRNQRYIPGERFALPCIGYQLQLSRRNVKIVAQQQQQQQQQQQCGPQHRFCVTV</sequence>
<feature type="compositionally biased region" description="Basic and acidic residues" evidence="1">
    <location>
        <begin position="62"/>
        <end position="72"/>
    </location>
</feature>
<dbReference type="Proteomes" id="UP000075882">
    <property type="component" value="Unassembled WGS sequence"/>
</dbReference>
<proteinExistence type="predicted"/>
<reference evidence="2" key="1">
    <citation type="submission" date="2022-08" db="UniProtKB">
        <authorList>
            <consortium name="EnsemblMetazoa"/>
        </authorList>
    </citation>
    <scope>IDENTIFICATION</scope>
</reference>
<organism evidence="2">
    <name type="scientific">Anopheles coluzzii</name>
    <name type="common">African malaria mosquito</name>
    <dbReference type="NCBI Taxonomy" id="1518534"/>
    <lineage>
        <taxon>Eukaryota</taxon>
        <taxon>Metazoa</taxon>
        <taxon>Ecdysozoa</taxon>
        <taxon>Arthropoda</taxon>
        <taxon>Hexapoda</taxon>
        <taxon>Insecta</taxon>
        <taxon>Pterygota</taxon>
        <taxon>Neoptera</taxon>
        <taxon>Endopterygota</taxon>
        <taxon>Diptera</taxon>
        <taxon>Nematocera</taxon>
        <taxon>Culicoidea</taxon>
        <taxon>Culicidae</taxon>
        <taxon>Anophelinae</taxon>
        <taxon>Anopheles</taxon>
    </lineage>
</organism>
<feature type="region of interest" description="Disordered" evidence="1">
    <location>
        <begin position="52"/>
        <end position="91"/>
    </location>
</feature>
<dbReference type="EnsemblMetazoa" id="ACOM026096-RA">
    <property type="protein sequence ID" value="ACOM026096-PA.1"/>
    <property type="gene ID" value="ACOM026096"/>
</dbReference>
<evidence type="ECO:0000313" key="2">
    <source>
        <dbReference type="EnsemblMetazoa" id="ACOM026096-PA.1"/>
    </source>
</evidence>
<accession>A0A8W7P5V9</accession>
<protein>
    <submittedName>
        <fullName evidence="2">Uncharacterized protein</fullName>
    </submittedName>
</protein>
<evidence type="ECO:0000256" key="1">
    <source>
        <dbReference type="SAM" id="MobiDB-lite"/>
    </source>
</evidence>
<name>A0A8W7P5V9_ANOCL</name>